<organism evidence="1 2">
    <name type="scientific">Populus deltoides</name>
    <name type="common">Eastern poplar</name>
    <name type="synonym">Eastern cottonwood</name>
    <dbReference type="NCBI Taxonomy" id="3696"/>
    <lineage>
        <taxon>Eukaryota</taxon>
        <taxon>Viridiplantae</taxon>
        <taxon>Streptophyta</taxon>
        <taxon>Embryophyta</taxon>
        <taxon>Tracheophyta</taxon>
        <taxon>Spermatophyta</taxon>
        <taxon>Magnoliopsida</taxon>
        <taxon>eudicotyledons</taxon>
        <taxon>Gunneridae</taxon>
        <taxon>Pentapetalae</taxon>
        <taxon>rosids</taxon>
        <taxon>fabids</taxon>
        <taxon>Malpighiales</taxon>
        <taxon>Salicaceae</taxon>
        <taxon>Saliceae</taxon>
        <taxon>Populus</taxon>
    </lineage>
</organism>
<comment type="caution">
    <text evidence="1">The sequence shown here is derived from an EMBL/GenBank/DDBJ whole genome shotgun (WGS) entry which is preliminary data.</text>
</comment>
<dbReference type="Proteomes" id="UP000807159">
    <property type="component" value="Chromosome 3"/>
</dbReference>
<dbReference type="EMBL" id="JACEGQ020000003">
    <property type="protein sequence ID" value="KAH8513067.1"/>
    <property type="molecule type" value="Genomic_DNA"/>
</dbReference>
<evidence type="ECO:0000313" key="2">
    <source>
        <dbReference type="Proteomes" id="UP000807159"/>
    </source>
</evidence>
<keyword evidence="2" id="KW-1185">Reference proteome</keyword>
<name>A0A8T2Z6N3_POPDE</name>
<reference evidence="1" key="1">
    <citation type="journal article" date="2021" name="J. Hered.">
        <title>Genome Assembly of Salicaceae Populus deltoides (Eastern Cottonwood) I-69 Based on Nanopore Sequencing and Hi-C Technologies.</title>
        <authorList>
            <person name="Bai S."/>
            <person name="Wu H."/>
            <person name="Zhang J."/>
            <person name="Pan Z."/>
            <person name="Zhao W."/>
            <person name="Li Z."/>
            <person name="Tong C."/>
        </authorList>
    </citation>
    <scope>NUCLEOTIDE SEQUENCE</scope>
    <source>
        <tissue evidence="1">Leaf</tissue>
    </source>
</reference>
<accession>A0A8T2Z6N3</accession>
<evidence type="ECO:0000313" key="1">
    <source>
        <dbReference type="EMBL" id="KAH8513067.1"/>
    </source>
</evidence>
<protein>
    <submittedName>
        <fullName evidence="1">Uncharacterized protein</fullName>
    </submittedName>
</protein>
<dbReference type="AlphaFoldDB" id="A0A8T2Z6N3"/>
<proteinExistence type="predicted"/>
<sequence length="166" mass="17891">MKNILKRVYTHSIFGQNDLVAGVLSVSVEEVNASVPGKVNAFSTMFSVHFQELIPATFPPLNISNFGCEKNFSRIYNLGAISFWAHSTGPIGCLGYILVGFPTAGKDDAGCAKPYSEGDGFELPLVICCCYGNKHTYGSTAVCGATFTINGTHRKQWVHVIAPCYG</sequence>
<gene>
    <name evidence="1" type="ORF">H0E87_006390</name>
</gene>